<feature type="compositionally biased region" description="Acidic residues" evidence="1">
    <location>
        <begin position="97"/>
        <end position="108"/>
    </location>
</feature>
<dbReference type="AlphaFoldDB" id="A0A6M1RPC9"/>
<dbReference type="Proteomes" id="UP000473008">
    <property type="component" value="Unassembled WGS sequence"/>
</dbReference>
<proteinExistence type="predicted"/>
<comment type="caution">
    <text evidence="2">The sequence shown here is derived from an EMBL/GenBank/DDBJ whole genome shotgun (WGS) entry which is preliminary data.</text>
</comment>
<feature type="compositionally biased region" description="Acidic residues" evidence="1">
    <location>
        <begin position="117"/>
        <end position="126"/>
    </location>
</feature>
<name>A0A6M1RPC9_9GAMM</name>
<accession>A0A6M1RPC9</accession>
<reference evidence="2 3" key="1">
    <citation type="submission" date="2020-02" db="EMBL/GenBank/DDBJ databases">
        <title>The draft genome of Grimontia sedimenta sp. nov., isolated from benthic sediments near coral reefs south of Kuwait.</title>
        <authorList>
            <person name="Mahmoud H.M."/>
            <person name="Jose L."/>
            <person name="Eapen S."/>
        </authorList>
    </citation>
    <scope>NUCLEOTIDE SEQUENCE [LARGE SCALE GENOMIC DNA]</scope>
    <source>
        <strain evidence="2 3">S25</strain>
    </source>
</reference>
<evidence type="ECO:0000256" key="1">
    <source>
        <dbReference type="SAM" id="MobiDB-lite"/>
    </source>
</evidence>
<feature type="region of interest" description="Disordered" evidence="1">
    <location>
        <begin position="91"/>
        <end position="126"/>
    </location>
</feature>
<keyword evidence="3" id="KW-1185">Reference proteome</keyword>
<sequence>MKNRANGFLVLLLGVVIGASGGSLVTYHATRAHIQTTEVHKDLGQQAPIGVPPAILLAPSEVLNPVTEILPNAEPLSAAKPASVQPVTDDLLPANDNIEENGIGDETSDAYANSPEADVEAQESDDPYERLLMPSESNKVFNRFQERHAEFAKQEKTDEHAHIAQGFQDYFDLYVVSQDAQLDKAECRVNACELRISSPNKVFNVTQKVVDIVRELEIEAKGMQGINSYDVDLERKITLLLIEMEEFEG</sequence>
<evidence type="ECO:0000313" key="3">
    <source>
        <dbReference type="Proteomes" id="UP000473008"/>
    </source>
</evidence>
<protein>
    <submittedName>
        <fullName evidence="2">Uncharacterized protein</fullName>
    </submittedName>
</protein>
<dbReference type="RefSeq" id="WP_165017776.1">
    <property type="nucleotide sequence ID" value="NZ_JAALDL010000019.1"/>
</dbReference>
<dbReference type="EMBL" id="JAALDL010000019">
    <property type="protein sequence ID" value="NGN99798.1"/>
    <property type="molecule type" value="Genomic_DNA"/>
</dbReference>
<evidence type="ECO:0000313" key="2">
    <source>
        <dbReference type="EMBL" id="NGN99798.1"/>
    </source>
</evidence>
<gene>
    <name evidence="2" type="ORF">G5S52_19810</name>
</gene>
<organism evidence="2 3">
    <name type="scientific">Grimontia sedimenti</name>
    <dbReference type="NCBI Taxonomy" id="2711294"/>
    <lineage>
        <taxon>Bacteria</taxon>
        <taxon>Pseudomonadati</taxon>
        <taxon>Pseudomonadota</taxon>
        <taxon>Gammaproteobacteria</taxon>
        <taxon>Vibrionales</taxon>
        <taxon>Vibrionaceae</taxon>
        <taxon>Grimontia</taxon>
    </lineage>
</organism>